<proteinExistence type="predicted"/>
<evidence type="ECO:0000256" key="1">
    <source>
        <dbReference type="SAM" id="MobiDB-lite"/>
    </source>
</evidence>
<organism evidence="4 5">
    <name type="scientific">Leifsonella bigeumensis</name>
    <dbReference type="NCBI Taxonomy" id="433643"/>
    <lineage>
        <taxon>Bacteria</taxon>
        <taxon>Bacillati</taxon>
        <taxon>Actinomycetota</taxon>
        <taxon>Actinomycetes</taxon>
        <taxon>Micrococcales</taxon>
        <taxon>Microbacteriaceae</taxon>
        <taxon>Leifsonella</taxon>
    </lineage>
</organism>
<accession>A0ABP7FSL4</accession>
<feature type="transmembrane region" description="Helical" evidence="2">
    <location>
        <begin position="246"/>
        <end position="268"/>
    </location>
</feature>
<sequence length="441" mass="47853">MDDNSFYGAPAGWYPDPLGLPQLRWWDSTAWTHQTAEARAPMVMQETTYAWPEDELDREEQEQQDLLTRRERRERERRDGNDIVAPTALTLLQLEPPSRADVQVDVPEPSPFNPFAGAEDVGGTAGTVPDPMAATRSAALQDPQGEALPSSPFDEPYQTTSYSQPVNPGAQPHPGTHQTGAPQTAVPQQEESFFSGFATQVPHQAPPTQQTFDWAPRLDPLNDPQYQAYLKAQTAPHAKATHNGPVWVIALIPLIQLVLSLLVLTAFGTAEASGAMAAIWLAPYPIVVGLAALDRRNLRKTGHEVTAHWLWALLTAPVYLIVRAVAAIRESGGGFGPVLVWFALGLLQIGAIVAVPGLLISTVPAVFADQAEQSVISDAAVIGANIEVSCPDLPPVLIGQQFECAGVRGNDQPDLDIVVSLQRVNGWIDWQVEDWGIYTIG</sequence>
<protein>
    <recommendedName>
        <fullName evidence="3">DUF2510 domain-containing protein</fullName>
    </recommendedName>
</protein>
<feature type="compositionally biased region" description="Basic and acidic residues" evidence="1">
    <location>
        <begin position="67"/>
        <end position="80"/>
    </location>
</feature>
<comment type="caution">
    <text evidence="4">The sequence shown here is derived from an EMBL/GenBank/DDBJ whole genome shotgun (WGS) entry which is preliminary data.</text>
</comment>
<dbReference type="InterPro" id="IPR018929">
    <property type="entry name" value="DUF2510"/>
</dbReference>
<dbReference type="EMBL" id="BAABAE010000003">
    <property type="protein sequence ID" value="GAA3746692.1"/>
    <property type="molecule type" value="Genomic_DNA"/>
</dbReference>
<feature type="compositionally biased region" description="Polar residues" evidence="1">
    <location>
        <begin position="176"/>
        <end position="187"/>
    </location>
</feature>
<feature type="region of interest" description="Disordered" evidence="1">
    <location>
        <begin position="53"/>
        <end position="80"/>
    </location>
</feature>
<feature type="transmembrane region" description="Helical" evidence="2">
    <location>
        <begin position="338"/>
        <end position="360"/>
    </location>
</feature>
<feature type="compositionally biased region" description="Acidic residues" evidence="1">
    <location>
        <begin position="53"/>
        <end position="63"/>
    </location>
</feature>
<keyword evidence="2" id="KW-1133">Transmembrane helix</keyword>
<reference evidence="5" key="1">
    <citation type="journal article" date="2019" name="Int. J. Syst. Evol. Microbiol.">
        <title>The Global Catalogue of Microorganisms (GCM) 10K type strain sequencing project: providing services to taxonomists for standard genome sequencing and annotation.</title>
        <authorList>
            <consortium name="The Broad Institute Genomics Platform"/>
            <consortium name="The Broad Institute Genome Sequencing Center for Infectious Disease"/>
            <person name="Wu L."/>
            <person name="Ma J."/>
        </authorList>
    </citation>
    <scope>NUCLEOTIDE SEQUENCE [LARGE SCALE GENOMIC DNA]</scope>
    <source>
        <strain evidence="5">JCM 16949</strain>
    </source>
</reference>
<name>A0ABP7FSL4_9MICO</name>
<dbReference type="Proteomes" id="UP001501004">
    <property type="component" value="Unassembled WGS sequence"/>
</dbReference>
<feature type="transmembrane region" description="Helical" evidence="2">
    <location>
        <begin position="274"/>
        <end position="293"/>
    </location>
</feature>
<evidence type="ECO:0000313" key="5">
    <source>
        <dbReference type="Proteomes" id="UP001501004"/>
    </source>
</evidence>
<gene>
    <name evidence="4" type="ORF">GCM10022239_22810</name>
</gene>
<dbReference type="RefSeq" id="WP_344756749.1">
    <property type="nucleotide sequence ID" value="NZ_BAABAE010000003.1"/>
</dbReference>
<feature type="domain" description="DUF2510" evidence="3">
    <location>
        <begin position="11"/>
        <end position="41"/>
    </location>
</feature>
<evidence type="ECO:0000259" key="3">
    <source>
        <dbReference type="Pfam" id="PF10708"/>
    </source>
</evidence>
<evidence type="ECO:0000313" key="4">
    <source>
        <dbReference type="EMBL" id="GAA3746692.1"/>
    </source>
</evidence>
<keyword evidence="2" id="KW-0812">Transmembrane</keyword>
<feature type="region of interest" description="Disordered" evidence="1">
    <location>
        <begin position="137"/>
        <end position="187"/>
    </location>
</feature>
<keyword evidence="5" id="KW-1185">Reference proteome</keyword>
<feature type="compositionally biased region" description="Polar residues" evidence="1">
    <location>
        <begin position="157"/>
        <end position="166"/>
    </location>
</feature>
<feature type="transmembrane region" description="Helical" evidence="2">
    <location>
        <begin position="305"/>
        <end position="326"/>
    </location>
</feature>
<keyword evidence="2" id="KW-0472">Membrane</keyword>
<dbReference type="Pfam" id="PF10708">
    <property type="entry name" value="DUF2510"/>
    <property type="match status" value="1"/>
</dbReference>
<evidence type="ECO:0000256" key="2">
    <source>
        <dbReference type="SAM" id="Phobius"/>
    </source>
</evidence>